<feature type="compositionally biased region" description="Basic and acidic residues" evidence="1">
    <location>
        <begin position="39"/>
        <end position="63"/>
    </location>
</feature>
<dbReference type="EMBL" id="LACD01000008">
    <property type="protein sequence ID" value="KJZ45614.1"/>
    <property type="molecule type" value="Genomic_DNA"/>
</dbReference>
<dbReference type="Proteomes" id="UP000033500">
    <property type="component" value="Unassembled WGS sequence"/>
</dbReference>
<gene>
    <name evidence="3" type="ORF">VC34_08760</name>
</gene>
<organism evidence="3 4">
    <name type="scientific">Pseudomonas fluorescens</name>
    <dbReference type="NCBI Taxonomy" id="294"/>
    <lineage>
        <taxon>Bacteria</taxon>
        <taxon>Pseudomonadati</taxon>
        <taxon>Pseudomonadota</taxon>
        <taxon>Gammaproteobacteria</taxon>
        <taxon>Pseudomonadales</taxon>
        <taxon>Pseudomonadaceae</taxon>
        <taxon>Pseudomonas</taxon>
    </lineage>
</organism>
<keyword evidence="2" id="KW-0472">Membrane</keyword>
<evidence type="ECO:0000313" key="3">
    <source>
        <dbReference type="EMBL" id="KJZ45614.1"/>
    </source>
</evidence>
<reference evidence="3 4" key="1">
    <citation type="submission" date="2015-03" db="EMBL/GenBank/DDBJ databases">
        <title>Comparative genomics of Pseudomonas insights into diversity of traits involved in vanlence and defense.</title>
        <authorList>
            <person name="Qin Y."/>
        </authorList>
    </citation>
    <scope>NUCLEOTIDE SEQUENCE [LARGE SCALE GENOMIC DNA]</scope>
    <source>
        <strain evidence="3 4">C3</strain>
    </source>
</reference>
<dbReference type="PATRIC" id="fig|294.131.peg.5987"/>
<sequence>MFNKKPALEANAVHLRLGYISVSAVMAAGGFAFTGKGQADQKPKQRQRQRQDQQLREQVESSHRRSHIKQIAYIFCFSPLNRPSVSSPAAFDLDAPPPREAEWRFCAVGNPAWMPG</sequence>
<accession>A0A0F4TNH5</accession>
<feature type="region of interest" description="Disordered" evidence="1">
    <location>
        <begin position="34"/>
        <end position="65"/>
    </location>
</feature>
<protein>
    <submittedName>
        <fullName evidence="3">Uncharacterized protein</fullName>
    </submittedName>
</protein>
<dbReference type="AlphaFoldDB" id="A0A0F4TNH5"/>
<keyword evidence="2" id="KW-1133">Transmembrane helix</keyword>
<keyword evidence="2" id="KW-0812">Transmembrane</keyword>
<evidence type="ECO:0000256" key="1">
    <source>
        <dbReference type="SAM" id="MobiDB-lite"/>
    </source>
</evidence>
<evidence type="ECO:0000313" key="4">
    <source>
        <dbReference type="Proteomes" id="UP000033500"/>
    </source>
</evidence>
<feature type="transmembrane region" description="Helical" evidence="2">
    <location>
        <begin position="12"/>
        <end position="34"/>
    </location>
</feature>
<comment type="caution">
    <text evidence="3">The sequence shown here is derived from an EMBL/GenBank/DDBJ whole genome shotgun (WGS) entry which is preliminary data.</text>
</comment>
<name>A0A0F4TNH5_PSEFL</name>
<proteinExistence type="predicted"/>
<evidence type="ECO:0000256" key="2">
    <source>
        <dbReference type="SAM" id="Phobius"/>
    </source>
</evidence>